<dbReference type="InterPro" id="IPR027417">
    <property type="entry name" value="P-loop_NTPase"/>
</dbReference>
<dbReference type="PROSITE" id="PS50893">
    <property type="entry name" value="ABC_TRANSPORTER_2"/>
    <property type="match status" value="2"/>
</dbReference>
<evidence type="ECO:0000313" key="8">
    <source>
        <dbReference type="Proteomes" id="UP001153076"/>
    </source>
</evidence>
<dbReference type="OrthoDB" id="2110130at2759"/>
<feature type="domain" description="ABC transporter" evidence="6">
    <location>
        <begin position="417"/>
        <end position="642"/>
    </location>
</feature>
<keyword evidence="4" id="KW-0175">Coiled coil</keyword>
<feature type="compositionally biased region" description="Basic and acidic residues" evidence="5">
    <location>
        <begin position="82"/>
        <end position="109"/>
    </location>
</feature>
<dbReference type="InterPro" id="IPR003593">
    <property type="entry name" value="AAA+_ATPase"/>
</dbReference>
<dbReference type="InterPro" id="IPR003439">
    <property type="entry name" value="ABC_transporter-like_ATP-bd"/>
</dbReference>
<keyword evidence="2" id="KW-0547">Nucleotide-binding</keyword>
<dbReference type="PROSITE" id="PS00211">
    <property type="entry name" value="ABC_TRANSPORTER_1"/>
    <property type="match status" value="1"/>
</dbReference>
<proteinExistence type="predicted"/>
<accession>A0A9Q1QQX6</accession>
<feature type="compositionally biased region" description="Acidic residues" evidence="5">
    <location>
        <begin position="70"/>
        <end position="81"/>
    </location>
</feature>
<dbReference type="PANTHER" id="PTHR19211:SF14">
    <property type="entry name" value="ATP-BINDING CASSETTE SUB-FAMILY F MEMBER 1"/>
    <property type="match status" value="1"/>
</dbReference>
<feature type="compositionally biased region" description="Basic and acidic residues" evidence="5">
    <location>
        <begin position="17"/>
        <end position="26"/>
    </location>
</feature>
<evidence type="ECO:0000256" key="2">
    <source>
        <dbReference type="ARBA" id="ARBA00022741"/>
    </source>
</evidence>
<dbReference type="AlphaFoldDB" id="A0A9Q1QQX6"/>
<dbReference type="FunFam" id="3.40.50.300:FF:000011">
    <property type="entry name" value="Putative ABC transporter ATP-binding component"/>
    <property type="match status" value="1"/>
</dbReference>
<keyword evidence="1" id="KW-0677">Repeat</keyword>
<evidence type="ECO:0000256" key="5">
    <source>
        <dbReference type="SAM" id="MobiDB-lite"/>
    </source>
</evidence>
<dbReference type="SMART" id="SM00382">
    <property type="entry name" value="AAA"/>
    <property type="match status" value="2"/>
</dbReference>
<feature type="region of interest" description="Disordered" evidence="5">
    <location>
        <begin position="1"/>
        <end position="109"/>
    </location>
</feature>
<dbReference type="InterPro" id="IPR050611">
    <property type="entry name" value="ABCF"/>
</dbReference>
<dbReference type="FunFam" id="3.40.50.300:FF:000792">
    <property type="entry name" value="ABC transporter F family member 4"/>
    <property type="match status" value="1"/>
</dbReference>
<evidence type="ECO:0000259" key="6">
    <source>
        <dbReference type="PROSITE" id="PS50893"/>
    </source>
</evidence>
<dbReference type="Gene3D" id="3.40.50.300">
    <property type="entry name" value="P-loop containing nucleotide triphosphate hydrolases"/>
    <property type="match status" value="3"/>
</dbReference>
<dbReference type="PANTHER" id="PTHR19211">
    <property type="entry name" value="ATP-BINDING TRANSPORT PROTEIN-RELATED"/>
    <property type="match status" value="1"/>
</dbReference>
<evidence type="ECO:0000256" key="1">
    <source>
        <dbReference type="ARBA" id="ARBA00022737"/>
    </source>
</evidence>
<dbReference type="GO" id="GO:0016887">
    <property type="term" value="F:ATP hydrolysis activity"/>
    <property type="evidence" value="ECO:0007669"/>
    <property type="project" value="InterPro"/>
</dbReference>
<feature type="compositionally biased region" description="Low complexity" evidence="5">
    <location>
        <begin position="45"/>
        <end position="61"/>
    </location>
</feature>
<dbReference type="GO" id="GO:0005524">
    <property type="term" value="F:ATP binding"/>
    <property type="evidence" value="ECO:0007669"/>
    <property type="project" value="UniProtKB-KW"/>
</dbReference>
<keyword evidence="8" id="KW-1185">Reference proteome</keyword>
<feature type="domain" description="ABC transporter" evidence="6">
    <location>
        <begin position="156"/>
        <end position="345"/>
    </location>
</feature>
<comment type="caution">
    <text evidence="7">The sequence shown here is derived from an EMBL/GenBank/DDBJ whole genome shotgun (WGS) entry which is preliminary data.</text>
</comment>
<protein>
    <recommendedName>
        <fullName evidence="6">ABC transporter domain-containing protein</fullName>
    </recommendedName>
</protein>
<evidence type="ECO:0000256" key="3">
    <source>
        <dbReference type="ARBA" id="ARBA00022840"/>
    </source>
</evidence>
<dbReference type="Pfam" id="PF00005">
    <property type="entry name" value="ABC_tran"/>
    <property type="match status" value="3"/>
</dbReference>
<dbReference type="InterPro" id="IPR017871">
    <property type="entry name" value="ABC_transporter-like_CS"/>
</dbReference>
<evidence type="ECO:0000313" key="7">
    <source>
        <dbReference type="EMBL" id="KAJ8452023.1"/>
    </source>
</evidence>
<gene>
    <name evidence="7" type="ORF">Cgig2_016604</name>
</gene>
<feature type="coiled-coil region" evidence="4">
    <location>
        <begin position="327"/>
        <end position="361"/>
    </location>
</feature>
<dbReference type="Proteomes" id="UP001153076">
    <property type="component" value="Unassembled WGS sequence"/>
</dbReference>
<dbReference type="EMBL" id="JAKOGI010000006">
    <property type="protein sequence ID" value="KAJ8452023.1"/>
    <property type="molecule type" value="Genomic_DNA"/>
</dbReference>
<dbReference type="CDD" id="cd03221">
    <property type="entry name" value="ABCF_EF-3"/>
    <property type="match status" value="2"/>
</dbReference>
<evidence type="ECO:0000256" key="4">
    <source>
        <dbReference type="SAM" id="Coils"/>
    </source>
</evidence>
<reference evidence="7" key="1">
    <citation type="submission" date="2022-04" db="EMBL/GenBank/DDBJ databases">
        <title>Carnegiea gigantea Genome sequencing and assembly v2.</title>
        <authorList>
            <person name="Copetti D."/>
            <person name="Sanderson M.J."/>
            <person name="Burquez A."/>
            <person name="Wojciechowski M.F."/>
        </authorList>
    </citation>
    <scope>NUCLEOTIDE SEQUENCE</scope>
    <source>
        <strain evidence="7">SGP5-SGP5p</strain>
        <tissue evidence="7">Aerial part</tissue>
    </source>
</reference>
<name>A0A9Q1QQX6_9CARY</name>
<dbReference type="SUPFAM" id="SSF52540">
    <property type="entry name" value="P-loop containing nucleoside triphosphate hydrolases"/>
    <property type="match status" value="2"/>
</dbReference>
<sequence length="644" mass="72055">MGKKKSDEAGATTKAQPSKDGKKEKLSVSAMLASMDQKPDKPKKAAASSKPKPKAASKVSSYTDGIDLPPSDDEEEDYASEEEQKSKRPETKMLDTSITDKELRKREKKDMLAAQAAEQAKKEALRDDHDAFTVVIGSRASVLEGGDDADANIKDITVENFHVSARGKELLKNASLKISHGKRYGLVGPNGKGKSTLLKLLAWRKVPVPKNIDVLLVEQEASKILAGLGFTKDMQGRPTKSFSGGWRMRISLARALFVQPTLLLLDEPTNHLDLRAVLWLEEYLCRWKKTLIVVSHDRDFLNTVCNEIIHLHDMKLNFYRGNFDDFESGYEQRRKEANKKYEVFEKQMKAARRSGNQAQQQKVKEKAKFVAAKEASKKRAKGKADEDEPLQEAPSKWRDYTVEFHFPEPTELTPPLLQLIEVSFSYPNRPDFKLSNVDVGIDMGTRVAIVGPNGAGKSTLLNLLAGDLVPTEGEVRRSQKLRIGRYSQHFVDLLTMDETPVQYLLRLHPDQEGMSKQEAVRAKLGKFGLPSHNHLTPIAKLSGGQKARVVFTSISMSKPHILLLDEPTNHLDMQSIDALADALDEFTGGVVLVSHDSRLISSVCEDEERSQIWIVENGTVTFFDGTFDEYKEELQKEIKAEVDD</sequence>
<organism evidence="7 8">
    <name type="scientific">Carnegiea gigantea</name>
    <dbReference type="NCBI Taxonomy" id="171969"/>
    <lineage>
        <taxon>Eukaryota</taxon>
        <taxon>Viridiplantae</taxon>
        <taxon>Streptophyta</taxon>
        <taxon>Embryophyta</taxon>
        <taxon>Tracheophyta</taxon>
        <taxon>Spermatophyta</taxon>
        <taxon>Magnoliopsida</taxon>
        <taxon>eudicotyledons</taxon>
        <taxon>Gunneridae</taxon>
        <taxon>Pentapetalae</taxon>
        <taxon>Caryophyllales</taxon>
        <taxon>Cactineae</taxon>
        <taxon>Cactaceae</taxon>
        <taxon>Cactoideae</taxon>
        <taxon>Echinocereeae</taxon>
        <taxon>Carnegiea</taxon>
    </lineage>
</organism>
<keyword evidence="3" id="KW-0067">ATP-binding</keyword>